<evidence type="ECO:0000256" key="6">
    <source>
        <dbReference type="ARBA" id="ARBA00022857"/>
    </source>
</evidence>
<dbReference type="Pfam" id="PF03853">
    <property type="entry name" value="YjeF_N"/>
    <property type="match status" value="1"/>
</dbReference>
<keyword evidence="9" id="KW-0413">Isomerase</keyword>
<dbReference type="OMA" id="AEVLIIC"/>
<dbReference type="GO" id="GO:0046872">
    <property type="term" value="F:metal ion binding"/>
    <property type="evidence" value="ECO:0007669"/>
    <property type="project" value="UniProtKB-KW"/>
</dbReference>
<comment type="catalytic activity">
    <reaction evidence="1">
        <text>(6R)-NADHX = (6S)-NADHX</text>
        <dbReference type="Rhea" id="RHEA:32215"/>
        <dbReference type="ChEBI" id="CHEBI:64074"/>
        <dbReference type="ChEBI" id="CHEBI:64075"/>
        <dbReference type="EC" id="5.1.99.6"/>
    </reaction>
</comment>
<evidence type="ECO:0000256" key="3">
    <source>
        <dbReference type="ARBA" id="ARBA00012228"/>
    </source>
</evidence>
<evidence type="ECO:0000256" key="2">
    <source>
        <dbReference type="ARBA" id="ARBA00000909"/>
    </source>
</evidence>
<evidence type="ECO:0000313" key="11">
    <source>
        <dbReference type="EMBL" id="KXS10970.1"/>
    </source>
</evidence>
<reference evidence="11 12" key="1">
    <citation type="journal article" date="2015" name="Genome Biol. Evol.">
        <title>Phylogenomic analyses indicate that early fungi evolved digesting cell walls of algal ancestors of land plants.</title>
        <authorList>
            <person name="Chang Y."/>
            <person name="Wang S."/>
            <person name="Sekimoto S."/>
            <person name="Aerts A.L."/>
            <person name="Choi C."/>
            <person name="Clum A."/>
            <person name="LaButti K.M."/>
            <person name="Lindquist E.A."/>
            <person name="Yee Ngan C."/>
            <person name="Ohm R.A."/>
            <person name="Salamov A.A."/>
            <person name="Grigoriev I.V."/>
            <person name="Spatafora J.W."/>
            <person name="Berbee M.L."/>
        </authorList>
    </citation>
    <scope>NUCLEOTIDE SEQUENCE [LARGE SCALE GENOMIC DNA]</scope>
    <source>
        <strain evidence="11 12">JEL478</strain>
    </source>
</reference>
<evidence type="ECO:0000259" key="10">
    <source>
        <dbReference type="PROSITE" id="PS51385"/>
    </source>
</evidence>
<keyword evidence="4" id="KW-0479">Metal-binding</keyword>
<evidence type="ECO:0000313" key="12">
    <source>
        <dbReference type="Proteomes" id="UP000070544"/>
    </source>
</evidence>
<dbReference type="EC" id="5.1.99.6" evidence="3"/>
<dbReference type="STRING" id="1344416.A0A139A2F6"/>
<comment type="catalytic activity">
    <reaction evidence="2">
        <text>(6R)-NADPHX = (6S)-NADPHX</text>
        <dbReference type="Rhea" id="RHEA:32227"/>
        <dbReference type="ChEBI" id="CHEBI:64076"/>
        <dbReference type="ChEBI" id="CHEBI:64077"/>
        <dbReference type="EC" id="5.1.99.6"/>
    </reaction>
</comment>
<keyword evidence="6" id="KW-0521">NADP</keyword>
<dbReference type="SUPFAM" id="SSF64153">
    <property type="entry name" value="YjeF N-terminal domain-like"/>
    <property type="match status" value="1"/>
</dbReference>
<dbReference type="PANTHER" id="PTHR13232:SF10">
    <property type="entry name" value="NAD(P)H-HYDRATE EPIMERASE"/>
    <property type="match status" value="1"/>
</dbReference>
<dbReference type="Proteomes" id="UP000070544">
    <property type="component" value="Unassembled WGS sequence"/>
</dbReference>
<evidence type="ECO:0000256" key="1">
    <source>
        <dbReference type="ARBA" id="ARBA00000013"/>
    </source>
</evidence>
<gene>
    <name evidence="11" type="ORF">M427DRAFT_115411</name>
</gene>
<evidence type="ECO:0000256" key="9">
    <source>
        <dbReference type="ARBA" id="ARBA00023235"/>
    </source>
</evidence>
<keyword evidence="5" id="KW-0547">Nucleotide-binding</keyword>
<dbReference type="PROSITE" id="PS51385">
    <property type="entry name" value="YJEF_N"/>
    <property type="match status" value="1"/>
</dbReference>
<dbReference type="OrthoDB" id="10064708at2759"/>
<dbReference type="InterPro" id="IPR036652">
    <property type="entry name" value="YjeF_N_dom_sf"/>
</dbReference>
<proteinExistence type="predicted"/>
<dbReference type="PANTHER" id="PTHR13232">
    <property type="entry name" value="NAD(P)H-HYDRATE EPIMERASE"/>
    <property type="match status" value="1"/>
</dbReference>
<dbReference type="AlphaFoldDB" id="A0A139A2F6"/>
<name>A0A139A2F6_GONPJ</name>
<dbReference type="InterPro" id="IPR032976">
    <property type="entry name" value="YJEFN_prot_NAXE-like"/>
</dbReference>
<dbReference type="GO" id="GO:0000166">
    <property type="term" value="F:nucleotide binding"/>
    <property type="evidence" value="ECO:0007669"/>
    <property type="project" value="UniProtKB-KW"/>
</dbReference>
<dbReference type="InterPro" id="IPR004443">
    <property type="entry name" value="YjeF_N_dom"/>
</dbReference>
<protein>
    <recommendedName>
        <fullName evidence="3">NAD(P)H-hydrate epimerase</fullName>
        <ecNumber evidence="3">5.1.99.6</ecNumber>
    </recommendedName>
</protein>
<evidence type="ECO:0000256" key="7">
    <source>
        <dbReference type="ARBA" id="ARBA00022958"/>
    </source>
</evidence>
<organism evidence="11 12">
    <name type="scientific">Gonapodya prolifera (strain JEL478)</name>
    <name type="common">Monoblepharis prolifera</name>
    <dbReference type="NCBI Taxonomy" id="1344416"/>
    <lineage>
        <taxon>Eukaryota</taxon>
        <taxon>Fungi</taxon>
        <taxon>Fungi incertae sedis</taxon>
        <taxon>Chytridiomycota</taxon>
        <taxon>Chytridiomycota incertae sedis</taxon>
        <taxon>Monoblepharidomycetes</taxon>
        <taxon>Monoblepharidales</taxon>
        <taxon>Gonapodyaceae</taxon>
        <taxon>Gonapodya</taxon>
    </lineage>
</organism>
<evidence type="ECO:0000256" key="8">
    <source>
        <dbReference type="ARBA" id="ARBA00023027"/>
    </source>
</evidence>
<feature type="domain" description="YjeF N-terminal" evidence="10">
    <location>
        <begin position="1"/>
        <end position="91"/>
    </location>
</feature>
<dbReference type="Gene3D" id="3.40.50.10260">
    <property type="entry name" value="YjeF N-terminal domain"/>
    <property type="match status" value="1"/>
</dbReference>
<keyword evidence="7" id="KW-0630">Potassium</keyword>
<dbReference type="GO" id="GO:0052856">
    <property type="term" value="F:NAD(P)HX epimerase activity"/>
    <property type="evidence" value="ECO:0007669"/>
    <property type="project" value="UniProtKB-EC"/>
</dbReference>
<evidence type="ECO:0000256" key="5">
    <source>
        <dbReference type="ARBA" id="ARBA00022741"/>
    </source>
</evidence>
<dbReference type="GO" id="GO:0005739">
    <property type="term" value="C:mitochondrion"/>
    <property type="evidence" value="ECO:0007669"/>
    <property type="project" value="TreeGrafter"/>
</dbReference>
<accession>A0A139A2F6</accession>
<keyword evidence="12" id="KW-1185">Reference proteome</keyword>
<dbReference type="EMBL" id="KQ965811">
    <property type="protein sequence ID" value="KXS10970.1"/>
    <property type="molecule type" value="Genomic_DNA"/>
</dbReference>
<evidence type="ECO:0000256" key="4">
    <source>
        <dbReference type="ARBA" id="ARBA00022723"/>
    </source>
</evidence>
<sequence>MDPHIGGFSIDHLMELAGLSCAQALAKTYYPSRFPRVLVKTDDSTCSLAILVTAGTNGGDALVAARHLHHFGFKPVVYYPKPGRSTLFTVR</sequence>
<keyword evidence="8" id="KW-0520">NAD</keyword>